<organism evidence="2 3">
    <name type="scientific">Vitis vinifera</name>
    <name type="common">Grape</name>
    <dbReference type="NCBI Taxonomy" id="29760"/>
    <lineage>
        <taxon>Eukaryota</taxon>
        <taxon>Viridiplantae</taxon>
        <taxon>Streptophyta</taxon>
        <taxon>Embryophyta</taxon>
        <taxon>Tracheophyta</taxon>
        <taxon>Spermatophyta</taxon>
        <taxon>Magnoliopsida</taxon>
        <taxon>eudicotyledons</taxon>
        <taxon>Gunneridae</taxon>
        <taxon>Pentapetalae</taxon>
        <taxon>rosids</taxon>
        <taxon>Vitales</taxon>
        <taxon>Vitaceae</taxon>
        <taxon>Viteae</taxon>
        <taxon>Vitis</taxon>
    </lineage>
</organism>
<dbReference type="Proteomes" id="UP000288805">
    <property type="component" value="Unassembled WGS sequence"/>
</dbReference>
<proteinExistence type="predicted"/>
<evidence type="ECO:0000313" key="3">
    <source>
        <dbReference type="Proteomes" id="UP000288805"/>
    </source>
</evidence>
<comment type="caution">
    <text evidence="2">The sequence shown here is derived from an EMBL/GenBank/DDBJ whole genome shotgun (WGS) entry which is preliminary data.</text>
</comment>
<name>A0A438KJG3_VITVI</name>
<reference evidence="2 3" key="1">
    <citation type="journal article" date="2018" name="PLoS Genet.">
        <title>Population sequencing reveals clonal diversity and ancestral inbreeding in the grapevine cultivar Chardonnay.</title>
        <authorList>
            <person name="Roach M.J."/>
            <person name="Johnson D.L."/>
            <person name="Bohlmann J."/>
            <person name="van Vuuren H.J."/>
            <person name="Jones S.J."/>
            <person name="Pretorius I.S."/>
            <person name="Schmidt S.A."/>
            <person name="Borneman A.R."/>
        </authorList>
    </citation>
    <scope>NUCLEOTIDE SEQUENCE [LARGE SCALE GENOMIC DNA]</scope>
    <source>
        <strain evidence="3">cv. Chardonnay</strain>
        <tissue evidence="2">Leaf</tissue>
    </source>
</reference>
<gene>
    <name evidence="2" type="ORF">CK203_002071</name>
</gene>
<dbReference type="AlphaFoldDB" id="A0A438KJG3"/>
<evidence type="ECO:0000313" key="2">
    <source>
        <dbReference type="EMBL" id="RVX21354.1"/>
    </source>
</evidence>
<evidence type="ECO:0008006" key="4">
    <source>
        <dbReference type="Google" id="ProtNLM"/>
    </source>
</evidence>
<evidence type="ECO:0000256" key="1">
    <source>
        <dbReference type="SAM" id="MobiDB-lite"/>
    </source>
</evidence>
<feature type="region of interest" description="Disordered" evidence="1">
    <location>
        <begin position="349"/>
        <end position="368"/>
    </location>
</feature>
<accession>A0A438KJG3</accession>
<sequence>MGWCSGNHSYAKVVEEEGPRKGALLPVGKWAKVVIFECQGKVQDWGIAGKALARMMGARGMISINPFTNYKGVFFVDSVERAEWFQERGRLVLRGGTVFFKVHYEELGEGDRGGLRHLKARRFVKGQIEGGDEPKCDVANTVGSDRWFFTGTEDTWRGRREFGHPLSLLSHIISNSNGNIKRVDDLREKEACVEGNLGSSRRKNPSLSKAFFNDGLRLFKGEPSASRAHSEEDPLHGLDLGPSFSEKQALLASLKDKSLCYNIGNSLKVSLPRYLSSSLHVSKPHVSLDRKLGSSCVRSLPPTPFLEKPPSSLDGSVVASAENCFQERELSSKAKIFLGRESQSLSLMERSRQSKARGSMEEAEGVSSPCLGDGPRGVKVRGGALHFAFLWSLGLSVLSSILPLSSSDCLLPSSANPLGSEKFPSSSFGGCSCPKGVVSPVSKRSQELEGVSFLRLPQNNPSGVSSLVRSLSVEFGPAQLEDFHIEGISFSKLASIKSETKRESCDRRFVGSVWKVKNKECEFSQLAGRWEEWQSFGML</sequence>
<dbReference type="EMBL" id="QGNW01000005">
    <property type="protein sequence ID" value="RVX21354.1"/>
    <property type="molecule type" value="Genomic_DNA"/>
</dbReference>
<protein>
    <recommendedName>
        <fullName evidence="4">DUF4283 domain-containing protein</fullName>
    </recommendedName>
</protein>